<dbReference type="SUPFAM" id="SSF103473">
    <property type="entry name" value="MFS general substrate transporter"/>
    <property type="match status" value="1"/>
</dbReference>
<keyword evidence="1" id="KW-0812">Transmembrane</keyword>
<dbReference type="PANTHER" id="PTHR43129:SF1">
    <property type="entry name" value="FOSMIDOMYCIN RESISTANCE PROTEIN"/>
    <property type="match status" value="1"/>
</dbReference>
<evidence type="ECO:0000256" key="1">
    <source>
        <dbReference type="SAM" id="Phobius"/>
    </source>
</evidence>
<gene>
    <name evidence="2" type="ORF">S12H4_57470</name>
</gene>
<keyword evidence="1" id="KW-1133">Transmembrane helix</keyword>
<dbReference type="PANTHER" id="PTHR43129">
    <property type="entry name" value="FOSMIDOMYCIN RESISTANCE PROTEIN"/>
    <property type="match status" value="1"/>
</dbReference>
<reference evidence="2" key="1">
    <citation type="journal article" date="2014" name="Front. Microbiol.">
        <title>High frequency of phylogenetically diverse reductive dehalogenase-homologous genes in deep subseafloor sedimentary metagenomes.</title>
        <authorList>
            <person name="Kawai M."/>
            <person name="Futagami T."/>
            <person name="Toyoda A."/>
            <person name="Takaki Y."/>
            <person name="Nishi S."/>
            <person name="Hori S."/>
            <person name="Arai W."/>
            <person name="Tsubouchi T."/>
            <person name="Morono Y."/>
            <person name="Uchiyama I."/>
            <person name="Ito T."/>
            <person name="Fujiyama A."/>
            <person name="Inagaki F."/>
            <person name="Takami H."/>
        </authorList>
    </citation>
    <scope>NUCLEOTIDE SEQUENCE</scope>
    <source>
        <strain evidence="2">Expedition CK06-06</strain>
    </source>
</reference>
<feature type="non-terminal residue" evidence="2">
    <location>
        <position position="1"/>
    </location>
</feature>
<sequence length="83" mass="8811">NMAFLPLGVVMAQKIAPKGRSMVASLMMGLAFGTGGILAPIVGKLGDIFTIQSVLMILVCIPVLSLIPIYFIPEVGNYTDERS</sequence>
<dbReference type="GO" id="GO:0005886">
    <property type="term" value="C:plasma membrane"/>
    <property type="evidence" value="ECO:0007669"/>
    <property type="project" value="TreeGrafter"/>
</dbReference>
<name>X1V0D9_9ZZZZ</name>
<proteinExistence type="predicted"/>
<dbReference type="EMBL" id="BARW01037178">
    <property type="protein sequence ID" value="GAJ23213.1"/>
    <property type="molecule type" value="Genomic_DNA"/>
</dbReference>
<feature type="transmembrane region" description="Helical" evidence="1">
    <location>
        <begin position="54"/>
        <end position="73"/>
    </location>
</feature>
<protein>
    <recommendedName>
        <fullName evidence="3">Major facilitator superfamily (MFS) profile domain-containing protein</fullName>
    </recommendedName>
</protein>
<evidence type="ECO:0000313" key="2">
    <source>
        <dbReference type="EMBL" id="GAJ23213.1"/>
    </source>
</evidence>
<organism evidence="2">
    <name type="scientific">marine sediment metagenome</name>
    <dbReference type="NCBI Taxonomy" id="412755"/>
    <lineage>
        <taxon>unclassified sequences</taxon>
        <taxon>metagenomes</taxon>
        <taxon>ecological metagenomes</taxon>
    </lineage>
</organism>
<evidence type="ECO:0008006" key="3">
    <source>
        <dbReference type="Google" id="ProtNLM"/>
    </source>
</evidence>
<dbReference type="InterPro" id="IPR036259">
    <property type="entry name" value="MFS_trans_sf"/>
</dbReference>
<accession>X1V0D9</accession>
<keyword evidence="1" id="KW-0472">Membrane</keyword>
<feature type="transmembrane region" description="Helical" evidence="1">
    <location>
        <begin position="22"/>
        <end position="42"/>
    </location>
</feature>
<comment type="caution">
    <text evidence="2">The sequence shown here is derived from an EMBL/GenBank/DDBJ whole genome shotgun (WGS) entry which is preliminary data.</text>
</comment>
<dbReference type="AlphaFoldDB" id="X1V0D9"/>